<sequence>MPKLRYSMAVGLNKGYPVTKNIRKPKPSSHKG</sequence>
<protein>
    <submittedName>
        <fullName evidence="1">Uncharacterized protein</fullName>
    </submittedName>
</protein>
<dbReference type="InterPro" id="IPR000509">
    <property type="entry name" value="Ribosomal_eL36"/>
</dbReference>
<dbReference type="GO" id="GO:0005840">
    <property type="term" value="C:ribosome"/>
    <property type="evidence" value="ECO:0007669"/>
    <property type="project" value="InterPro"/>
</dbReference>
<comment type="caution">
    <text evidence="1">The sequence shown here is derived from an EMBL/GenBank/DDBJ whole genome shotgun (WGS) entry which is preliminary data.</text>
</comment>
<keyword evidence="2" id="KW-1185">Reference proteome</keyword>
<organism evidence="1 2">
    <name type="scientific">Petrolisthes cinctipes</name>
    <name type="common">Flat porcelain crab</name>
    <dbReference type="NCBI Taxonomy" id="88211"/>
    <lineage>
        <taxon>Eukaryota</taxon>
        <taxon>Metazoa</taxon>
        <taxon>Ecdysozoa</taxon>
        <taxon>Arthropoda</taxon>
        <taxon>Crustacea</taxon>
        <taxon>Multicrustacea</taxon>
        <taxon>Malacostraca</taxon>
        <taxon>Eumalacostraca</taxon>
        <taxon>Eucarida</taxon>
        <taxon>Decapoda</taxon>
        <taxon>Pleocyemata</taxon>
        <taxon>Anomura</taxon>
        <taxon>Galatheoidea</taxon>
        <taxon>Porcellanidae</taxon>
        <taxon>Petrolisthes</taxon>
    </lineage>
</organism>
<name>A0AAE1EM47_PETCI</name>
<gene>
    <name evidence="1" type="ORF">Pcinc_039231</name>
</gene>
<proteinExistence type="predicted"/>
<dbReference type="EMBL" id="JAWQEG010006639">
    <property type="protein sequence ID" value="KAK3854276.1"/>
    <property type="molecule type" value="Genomic_DNA"/>
</dbReference>
<dbReference type="AlphaFoldDB" id="A0AAE1EM47"/>
<reference evidence="1" key="1">
    <citation type="submission" date="2023-10" db="EMBL/GenBank/DDBJ databases">
        <title>Genome assemblies of two species of porcelain crab, Petrolisthes cinctipes and Petrolisthes manimaculis (Anomura: Porcellanidae).</title>
        <authorList>
            <person name="Angst P."/>
        </authorList>
    </citation>
    <scope>NUCLEOTIDE SEQUENCE</scope>
    <source>
        <strain evidence="1">PB745_01</strain>
        <tissue evidence="1">Gill</tissue>
    </source>
</reference>
<accession>A0AAE1EM47</accession>
<evidence type="ECO:0000313" key="2">
    <source>
        <dbReference type="Proteomes" id="UP001286313"/>
    </source>
</evidence>
<dbReference type="GO" id="GO:0006412">
    <property type="term" value="P:translation"/>
    <property type="evidence" value="ECO:0007669"/>
    <property type="project" value="InterPro"/>
</dbReference>
<feature type="non-terminal residue" evidence="1">
    <location>
        <position position="32"/>
    </location>
</feature>
<dbReference type="Pfam" id="PF01158">
    <property type="entry name" value="Ribosomal_L36e"/>
    <property type="match status" value="1"/>
</dbReference>
<dbReference type="Proteomes" id="UP001286313">
    <property type="component" value="Unassembled WGS sequence"/>
</dbReference>
<evidence type="ECO:0000313" key="1">
    <source>
        <dbReference type="EMBL" id="KAK3854276.1"/>
    </source>
</evidence>
<dbReference type="GO" id="GO:0003735">
    <property type="term" value="F:structural constituent of ribosome"/>
    <property type="evidence" value="ECO:0007669"/>
    <property type="project" value="InterPro"/>
</dbReference>